<dbReference type="Pfam" id="PF00672">
    <property type="entry name" value="HAMP"/>
    <property type="match status" value="1"/>
</dbReference>
<dbReference type="PROSITE" id="PS50111">
    <property type="entry name" value="CHEMOTAXIS_TRANSDUC_2"/>
    <property type="match status" value="1"/>
</dbReference>
<dbReference type="AlphaFoldDB" id="A0A370L6K5"/>
<keyword evidence="4" id="KW-0812">Transmembrane</keyword>
<reference evidence="8" key="1">
    <citation type="submission" date="2018-07" db="EMBL/GenBank/DDBJ databases">
        <authorList>
            <person name="Safronova V.I."/>
            <person name="Chirak E.R."/>
            <person name="Sazanova A.L."/>
        </authorList>
    </citation>
    <scope>NUCLEOTIDE SEQUENCE [LARGE SCALE GENOMIC DNA]</scope>
    <source>
        <strain evidence="8">RCAM04685</strain>
    </source>
</reference>
<dbReference type="RefSeq" id="WP_114829432.1">
    <property type="nucleotide sequence ID" value="NZ_QQTO01000021.1"/>
</dbReference>
<sequence length="579" mass="60871">MLKKSLVLRVIWPLVLGIGTLTAAVIFLLPPAFDQMILEEAARQNLIKAKQTLALRSFYLETVVNKVAEHGTMKVSPGYRTEAGSVPFQASFISDYLNLISDADTKAAFVSPYPFPYRADRKLDGFQQAAWEALQAKPDEPFVRRETIGGKDFVRMAIGDRLKASCLSCHNDPAMAPKTGWREGDVRGILEISRSVDAILETSHATSRTLVLLFALGGCAVAALLIWAMLRSTLQPLRKLTDAIRQMAAGERAVIPCTERKDEIGMIAGALSNLSDSREAERLLARALDENRSAHQSELAAMAASFESDVHGAVTHAATIAETLRQTAGELSTLATSAELMAQGGALSVDELRDCVTVSSVTSSSLLSSIIGTRHAVSAIAQSARVVAGEAASTDAIAAQLARAADEIESTVGMIGGIAAHTNLLALNATIEAARAGEAGRGFSVVASEVKALSVSTTAATAEIAKRVQAMRTGVASVLGAMATITDAVSSMDDASTVLGSSVEADAAKASDGSSLTEQAKRSTTDLTATLDAMLSNAVEVSGRAGQVAASAQDMAGRLDMLTESAEQFAMQWRRDATA</sequence>
<keyword evidence="4" id="KW-1133">Transmembrane helix</keyword>
<comment type="similarity">
    <text evidence="2">Belongs to the methyl-accepting chemotaxis (MCP) protein family.</text>
</comment>
<evidence type="ECO:0000256" key="4">
    <source>
        <dbReference type="SAM" id="Phobius"/>
    </source>
</evidence>
<dbReference type="Proteomes" id="UP000255207">
    <property type="component" value="Unassembled WGS sequence"/>
</dbReference>
<feature type="transmembrane region" description="Helical" evidence="4">
    <location>
        <begin position="6"/>
        <end position="29"/>
    </location>
</feature>
<dbReference type="InterPro" id="IPR004089">
    <property type="entry name" value="MCPsignal_dom"/>
</dbReference>
<comment type="caution">
    <text evidence="7">The sequence shown here is derived from an EMBL/GenBank/DDBJ whole genome shotgun (WGS) entry which is preliminary data.</text>
</comment>
<dbReference type="CDD" id="cd06225">
    <property type="entry name" value="HAMP"/>
    <property type="match status" value="1"/>
</dbReference>
<dbReference type="GO" id="GO:0016020">
    <property type="term" value="C:membrane"/>
    <property type="evidence" value="ECO:0007669"/>
    <property type="project" value="InterPro"/>
</dbReference>
<dbReference type="PANTHER" id="PTHR32089:SF112">
    <property type="entry name" value="LYSOZYME-LIKE PROTEIN-RELATED"/>
    <property type="match status" value="1"/>
</dbReference>
<evidence type="ECO:0000259" key="5">
    <source>
        <dbReference type="PROSITE" id="PS50111"/>
    </source>
</evidence>
<dbReference type="SUPFAM" id="SSF58104">
    <property type="entry name" value="Methyl-accepting chemotaxis protein (MCP) signaling domain"/>
    <property type="match status" value="1"/>
</dbReference>
<evidence type="ECO:0000256" key="3">
    <source>
        <dbReference type="PROSITE-ProRule" id="PRU00284"/>
    </source>
</evidence>
<dbReference type="Gene3D" id="1.10.287.950">
    <property type="entry name" value="Methyl-accepting chemotaxis protein"/>
    <property type="match status" value="1"/>
</dbReference>
<feature type="domain" description="HAMP" evidence="6">
    <location>
        <begin position="231"/>
        <end position="283"/>
    </location>
</feature>
<keyword evidence="1 3" id="KW-0807">Transducer</keyword>
<evidence type="ECO:0000313" key="7">
    <source>
        <dbReference type="EMBL" id="RDJ25385.1"/>
    </source>
</evidence>
<evidence type="ECO:0000256" key="1">
    <source>
        <dbReference type="ARBA" id="ARBA00023224"/>
    </source>
</evidence>
<evidence type="ECO:0000259" key="6">
    <source>
        <dbReference type="PROSITE" id="PS50885"/>
    </source>
</evidence>
<dbReference type="SMART" id="SM00283">
    <property type="entry name" value="MA"/>
    <property type="match status" value="1"/>
</dbReference>
<dbReference type="Gene3D" id="6.10.340.10">
    <property type="match status" value="1"/>
</dbReference>
<organism evidence="7 8">
    <name type="scientific">Bosea caraganae</name>
    <dbReference type="NCBI Taxonomy" id="2763117"/>
    <lineage>
        <taxon>Bacteria</taxon>
        <taxon>Pseudomonadati</taxon>
        <taxon>Pseudomonadota</taxon>
        <taxon>Alphaproteobacteria</taxon>
        <taxon>Hyphomicrobiales</taxon>
        <taxon>Boseaceae</taxon>
        <taxon>Bosea</taxon>
    </lineage>
</organism>
<name>A0A370L6K5_9HYPH</name>
<dbReference type="GO" id="GO:0007165">
    <property type="term" value="P:signal transduction"/>
    <property type="evidence" value="ECO:0007669"/>
    <property type="project" value="UniProtKB-KW"/>
</dbReference>
<evidence type="ECO:0000256" key="2">
    <source>
        <dbReference type="ARBA" id="ARBA00029447"/>
    </source>
</evidence>
<accession>A0A370L6K5</accession>
<dbReference type="Pfam" id="PF11845">
    <property type="entry name" value="Tll0287-like"/>
    <property type="match status" value="1"/>
</dbReference>
<keyword evidence="4" id="KW-0472">Membrane</keyword>
<dbReference type="SUPFAM" id="SSF158472">
    <property type="entry name" value="HAMP domain-like"/>
    <property type="match status" value="1"/>
</dbReference>
<dbReference type="InterPro" id="IPR021796">
    <property type="entry name" value="Tll0287-like_dom"/>
</dbReference>
<protein>
    <submittedName>
        <fullName evidence="7">Methyl-accepting chemotaxis protein</fullName>
    </submittedName>
</protein>
<keyword evidence="8" id="KW-1185">Reference proteome</keyword>
<dbReference type="PROSITE" id="PS50885">
    <property type="entry name" value="HAMP"/>
    <property type="match status" value="1"/>
</dbReference>
<dbReference type="InterPro" id="IPR003660">
    <property type="entry name" value="HAMP_dom"/>
</dbReference>
<proteinExistence type="inferred from homology"/>
<dbReference type="SMART" id="SM00304">
    <property type="entry name" value="HAMP"/>
    <property type="match status" value="1"/>
</dbReference>
<gene>
    <name evidence="7" type="ORF">DWE98_11680</name>
</gene>
<dbReference type="EMBL" id="QQTP01000005">
    <property type="protein sequence ID" value="RDJ25385.1"/>
    <property type="molecule type" value="Genomic_DNA"/>
</dbReference>
<evidence type="ECO:0000313" key="8">
    <source>
        <dbReference type="Proteomes" id="UP000255207"/>
    </source>
</evidence>
<dbReference type="Pfam" id="PF00015">
    <property type="entry name" value="MCPsignal"/>
    <property type="match status" value="1"/>
</dbReference>
<feature type="domain" description="Methyl-accepting transducer" evidence="5">
    <location>
        <begin position="295"/>
        <end position="542"/>
    </location>
</feature>
<dbReference type="OrthoDB" id="9789782at2"/>
<dbReference type="PANTHER" id="PTHR32089">
    <property type="entry name" value="METHYL-ACCEPTING CHEMOTAXIS PROTEIN MCPB"/>
    <property type="match status" value="1"/>
</dbReference>
<feature type="transmembrane region" description="Helical" evidence="4">
    <location>
        <begin position="210"/>
        <end position="230"/>
    </location>
</feature>